<comment type="caution">
    <text evidence="3">The sequence shown here is derived from an EMBL/GenBank/DDBJ whole genome shotgun (WGS) entry which is preliminary data.</text>
</comment>
<name>A0A2G9YKN8_9BACT</name>
<dbReference type="InterPro" id="IPR036157">
    <property type="entry name" value="dUTPase-like_sf"/>
</dbReference>
<dbReference type="InterPro" id="IPR011962">
    <property type="entry name" value="dCTP_deaminase"/>
</dbReference>
<keyword evidence="1" id="KW-0378">Hydrolase</keyword>
<evidence type="ECO:0000313" key="3">
    <source>
        <dbReference type="EMBL" id="PIP19091.1"/>
    </source>
</evidence>
<accession>A0A2G9YKN8</accession>
<dbReference type="Proteomes" id="UP000231292">
    <property type="component" value="Unassembled WGS sequence"/>
</dbReference>
<evidence type="ECO:0000256" key="1">
    <source>
        <dbReference type="ARBA" id="ARBA00022801"/>
    </source>
</evidence>
<organism evidence="3 4">
    <name type="scientific">Candidatus Sherwoodlollariibacterium unditelluris</name>
    <dbReference type="NCBI Taxonomy" id="1974757"/>
    <lineage>
        <taxon>Bacteria</taxon>
        <taxon>Pseudomonadati</taxon>
        <taxon>Candidatus Omnitrophota</taxon>
        <taxon>Candidatus Sherwoodlollariibacterium</taxon>
    </lineage>
</organism>
<keyword evidence="2" id="KW-0546">Nucleotide metabolism</keyword>
<protein>
    <submittedName>
        <fullName evidence="3">Uncharacterized protein</fullName>
    </submittedName>
</protein>
<dbReference type="InterPro" id="IPR033704">
    <property type="entry name" value="dUTPase_trimeric"/>
</dbReference>
<feature type="non-terminal residue" evidence="3">
    <location>
        <position position="1"/>
    </location>
</feature>
<gene>
    <name evidence="3" type="ORF">COX41_04555</name>
</gene>
<evidence type="ECO:0000256" key="2">
    <source>
        <dbReference type="ARBA" id="ARBA00023080"/>
    </source>
</evidence>
<proteinExistence type="predicted"/>
<dbReference type="GO" id="GO:0008829">
    <property type="term" value="F:dCTP deaminase activity"/>
    <property type="evidence" value="ECO:0007669"/>
    <property type="project" value="InterPro"/>
</dbReference>
<evidence type="ECO:0000313" key="4">
    <source>
        <dbReference type="Proteomes" id="UP000231292"/>
    </source>
</evidence>
<dbReference type="PANTHER" id="PTHR42680">
    <property type="entry name" value="DCTP DEAMINASE"/>
    <property type="match status" value="1"/>
</dbReference>
<dbReference type="SUPFAM" id="SSF51283">
    <property type="entry name" value="dUTPase-like"/>
    <property type="match status" value="1"/>
</dbReference>
<dbReference type="Pfam" id="PF22769">
    <property type="entry name" value="DCD"/>
    <property type="match status" value="1"/>
</dbReference>
<dbReference type="AlphaFoldDB" id="A0A2G9YKN8"/>
<dbReference type="EMBL" id="PCRK01000114">
    <property type="protein sequence ID" value="PIP19091.1"/>
    <property type="molecule type" value="Genomic_DNA"/>
</dbReference>
<dbReference type="PANTHER" id="PTHR42680:SF3">
    <property type="entry name" value="DCTP DEAMINASE"/>
    <property type="match status" value="1"/>
</dbReference>
<reference evidence="3 4" key="1">
    <citation type="submission" date="2017-09" db="EMBL/GenBank/DDBJ databases">
        <title>Depth-based differentiation of microbial function through sediment-hosted aquifers and enrichment of novel symbionts in the deep terrestrial subsurface.</title>
        <authorList>
            <person name="Probst A.J."/>
            <person name="Ladd B."/>
            <person name="Jarett J.K."/>
            <person name="Geller-Mcgrath D.E."/>
            <person name="Sieber C.M."/>
            <person name="Emerson J.B."/>
            <person name="Anantharaman K."/>
            <person name="Thomas B.C."/>
            <person name="Malmstrom R."/>
            <person name="Stieglmeier M."/>
            <person name="Klingl A."/>
            <person name="Woyke T."/>
            <person name="Ryan C.M."/>
            <person name="Banfield J.F."/>
        </authorList>
    </citation>
    <scope>NUCLEOTIDE SEQUENCE [LARGE SCALE GENOMIC DNA]</scope>
    <source>
        <strain evidence="3">CG23_combo_of_CG06-09_8_20_14_all_41_10</strain>
    </source>
</reference>
<dbReference type="Gene3D" id="2.70.40.10">
    <property type="match status" value="1"/>
</dbReference>
<dbReference type="GO" id="GO:0006229">
    <property type="term" value="P:dUTP biosynthetic process"/>
    <property type="evidence" value="ECO:0007669"/>
    <property type="project" value="InterPro"/>
</dbReference>
<dbReference type="CDD" id="cd07557">
    <property type="entry name" value="trimeric_dUTPase"/>
    <property type="match status" value="1"/>
</dbReference>
<sequence>GYLGVSDRKTPEVKKIADIKKGDKKVILKPGDFVLVKIIEKVNIPSKKIAIEKGRDPVFIMPDVYPRGTLQRCGIYFKGTKTDPGYKGELIFALANVGGFPFELELGARIANLVFHEVVGDLSRAYQGQWKGGRVTTKGVEVQV</sequence>